<dbReference type="EMBL" id="LN831790">
    <property type="protein sequence ID" value="CQR59763.1"/>
    <property type="molecule type" value="Genomic_DNA"/>
</dbReference>
<evidence type="ECO:0000256" key="1">
    <source>
        <dbReference type="ARBA" id="ARBA00010646"/>
    </source>
</evidence>
<dbReference type="Pfam" id="PF01183">
    <property type="entry name" value="Glyco_hydro_25"/>
    <property type="match status" value="1"/>
</dbReference>
<feature type="signal peptide" evidence="3">
    <location>
        <begin position="1"/>
        <end position="30"/>
    </location>
</feature>
<evidence type="ECO:0000256" key="3">
    <source>
        <dbReference type="SAM" id="SignalP"/>
    </source>
</evidence>
<dbReference type="InterPro" id="IPR017853">
    <property type="entry name" value="GH"/>
</dbReference>
<proteinExistence type="inferred from homology"/>
<name>A0A0F7VNC9_STRLW</name>
<dbReference type="PANTHER" id="PTHR34135">
    <property type="entry name" value="LYSOZYME"/>
    <property type="match status" value="1"/>
</dbReference>
<dbReference type="KEGG" id="sle:sle_03010"/>
<dbReference type="RefSeq" id="WP_053042677.1">
    <property type="nucleotide sequence ID" value="NZ_LN831790.1"/>
</dbReference>
<accession>A0A0F7VNC9</accession>
<dbReference type="PANTHER" id="PTHR34135:SF2">
    <property type="entry name" value="LYSOZYME"/>
    <property type="match status" value="1"/>
</dbReference>
<dbReference type="Proteomes" id="UP000035016">
    <property type="component" value="Chromosome Chromosome"/>
</dbReference>
<evidence type="ECO:0000313" key="5">
    <source>
        <dbReference type="Proteomes" id="UP000035016"/>
    </source>
</evidence>
<feature type="chain" id="PRO_5039429648" evidence="3">
    <location>
        <begin position="31"/>
        <end position="287"/>
    </location>
</feature>
<keyword evidence="3" id="KW-0732">Signal</keyword>
<comment type="similarity">
    <text evidence="1">Belongs to the glycosyl hydrolase 25 family.</text>
</comment>
<dbReference type="CDD" id="cd00599">
    <property type="entry name" value="GH25_muramidase"/>
    <property type="match status" value="1"/>
</dbReference>
<dbReference type="Gene3D" id="3.20.20.80">
    <property type="entry name" value="Glycosidases"/>
    <property type="match status" value="1"/>
</dbReference>
<dbReference type="AlphaFoldDB" id="A0A0F7VNC9"/>
<dbReference type="InterPro" id="IPR002053">
    <property type="entry name" value="Glyco_hydro_25"/>
</dbReference>
<gene>
    <name evidence="4" type="primary">sle_03010</name>
</gene>
<dbReference type="PROSITE" id="PS51904">
    <property type="entry name" value="GLYCOSYL_HYDROL_F25_2"/>
    <property type="match status" value="1"/>
</dbReference>
<sequence>MSGPAHTRRGTRLSAAALAAACLVSGAAPAGAHPSAAAPPDAYQVKGVDTSHHNHDTTGRAIDRERVARHNASAVLKAAQGAAYEDPWFAREAASATSLLRAPYHFFGPKSTRDGAARAGHFVRTARRRLRGDEGRGAAAGPGRGGRPGRRQGGPPRDLRADQLRIFPQRVKSAFEMTPVVSTRASLVTACTGGEGEVFRGHPLWPARYRGGAEEPQNVPGAGAWTFWQYTETERVPGIPGRDGAAGTADRDVYRGPLAGLRAPAHLGGAPRPAPCRPSGRAGTART</sequence>
<protein>
    <submittedName>
        <fullName evidence="4">Lysozyme M1</fullName>
    </submittedName>
</protein>
<dbReference type="GO" id="GO:0003796">
    <property type="term" value="F:lysozyme activity"/>
    <property type="evidence" value="ECO:0007669"/>
    <property type="project" value="InterPro"/>
</dbReference>
<dbReference type="GO" id="GO:0016998">
    <property type="term" value="P:cell wall macromolecule catabolic process"/>
    <property type="evidence" value="ECO:0007669"/>
    <property type="project" value="InterPro"/>
</dbReference>
<dbReference type="GO" id="GO:0016052">
    <property type="term" value="P:carbohydrate catabolic process"/>
    <property type="evidence" value="ECO:0007669"/>
    <property type="project" value="TreeGrafter"/>
</dbReference>
<reference evidence="4 5" key="1">
    <citation type="submission" date="2015-02" db="EMBL/GenBank/DDBJ databases">
        <authorList>
            <person name="Gomez-Escribano P.J."/>
        </authorList>
    </citation>
    <scope>NUCLEOTIDE SEQUENCE [LARGE SCALE GENOMIC DNA]</scope>
    <source>
        <strain evidence="5">C34 (DSM 42122 / NRRL B-24963)</strain>
    </source>
</reference>
<feature type="region of interest" description="Disordered" evidence="2">
    <location>
        <begin position="125"/>
        <end position="160"/>
    </location>
</feature>
<evidence type="ECO:0000256" key="2">
    <source>
        <dbReference type="SAM" id="MobiDB-lite"/>
    </source>
</evidence>
<dbReference type="GO" id="GO:0009253">
    <property type="term" value="P:peptidoglycan catabolic process"/>
    <property type="evidence" value="ECO:0007669"/>
    <property type="project" value="InterPro"/>
</dbReference>
<feature type="region of interest" description="Disordered" evidence="2">
    <location>
        <begin position="256"/>
        <end position="287"/>
    </location>
</feature>
<organism evidence="4 5">
    <name type="scientific">Streptomyces leeuwenhoekii</name>
    <dbReference type="NCBI Taxonomy" id="1437453"/>
    <lineage>
        <taxon>Bacteria</taxon>
        <taxon>Bacillati</taxon>
        <taxon>Actinomycetota</taxon>
        <taxon>Actinomycetes</taxon>
        <taxon>Kitasatosporales</taxon>
        <taxon>Streptomycetaceae</taxon>
        <taxon>Streptomyces</taxon>
    </lineage>
</organism>
<dbReference type="SUPFAM" id="SSF51445">
    <property type="entry name" value="(Trans)glycosidases"/>
    <property type="match status" value="1"/>
</dbReference>
<evidence type="ECO:0000313" key="4">
    <source>
        <dbReference type="EMBL" id="CQR59763.1"/>
    </source>
</evidence>